<sequence length="102" mass="11250">MATDELSAISSVQARARRKRNCVPPLRLLDLSPAPHPTPPRPCRPRGSGSMLGGCGSGRFPRDGASRQEEVRMRMRAVACRGQSRARTVSHTLIHRLEQQLP</sequence>
<feature type="region of interest" description="Disordered" evidence="1">
    <location>
        <begin position="1"/>
        <end position="69"/>
    </location>
</feature>
<protein>
    <submittedName>
        <fullName evidence="2">Uncharacterized protein</fullName>
    </submittedName>
</protein>
<feature type="compositionally biased region" description="Basic and acidic residues" evidence="1">
    <location>
        <begin position="60"/>
        <end position="69"/>
    </location>
</feature>
<reference evidence="2 3" key="1">
    <citation type="journal article" date="2009" name="Nature">
        <title>The Sorghum bicolor genome and the diversification of grasses.</title>
        <authorList>
            <person name="Paterson A.H."/>
            <person name="Bowers J.E."/>
            <person name="Bruggmann R."/>
            <person name="Dubchak I."/>
            <person name="Grimwood J."/>
            <person name="Gundlach H."/>
            <person name="Haberer G."/>
            <person name="Hellsten U."/>
            <person name="Mitros T."/>
            <person name="Poliakov A."/>
            <person name="Schmutz J."/>
            <person name="Spannagl M."/>
            <person name="Tang H."/>
            <person name="Wang X."/>
            <person name="Wicker T."/>
            <person name="Bharti A.K."/>
            <person name="Chapman J."/>
            <person name="Feltus F.A."/>
            <person name="Gowik U."/>
            <person name="Grigoriev I.V."/>
            <person name="Lyons E."/>
            <person name="Maher C.A."/>
            <person name="Martis M."/>
            <person name="Narechania A."/>
            <person name="Otillar R.P."/>
            <person name="Penning B.W."/>
            <person name="Salamov A.A."/>
            <person name="Wang Y."/>
            <person name="Zhang L."/>
            <person name="Carpita N.C."/>
            <person name="Freeling M."/>
            <person name="Gingle A.R."/>
            <person name="Hash C.T."/>
            <person name="Keller B."/>
            <person name="Klein P."/>
            <person name="Kresovich S."/>
            <person name="McCann M.C."/>
            <person name="Ming R."/>
            <person name="Peterson D.G."/>
            <person name="Mehboob-ur-Rahman"/>
            <person name="Ware D."/>
            <person name="Westhoff P."/>
            <person name="Mayer K.F."/>
            <person name="Messing J."/>
            <person name="Rokhsar D.S."/>
        </authorList>
    </citation>
    <scope>NUCLEOTIDE SEQUENCE [LARGE SCALE GENOMIC DNA]</scope>
    <source>
        <strain evidence="3">cv. BTx623</strain>
    </source>
</reference>
<dbReference type="AlphaFoldDB" id="A0A194YNY9"/>
<keyword evidence="3" id="KW-1185">Reference proteome</keyword>
<dbReference type="InParanoid" id="A0A194YNY9"/>
<gene>
    <name evidence="2" type="ORF">SORBI_3004G112500</name>
</gene>
<accession>A0A194YNY9</accession>
<organism evidence="2 3">
    <name type="scientific">Sorghum bicolor</name>
    <name type="common">Sorghum</name>
    <name type="synonym">Sorghum vulgare</name>
    <dbReference type="NCBI Taxonomy" id="4558"/>
    <lineage>
        <taxon>Eukaryota</taxon>
        <taxon>Viridiplantae</taxon>
        <taxon>Streptophyta</taxon>
        <taxon>Embryophyta</taxon>
        <taxon>Tracheophyta</taxon>
        <taxon>Spermatophyta</taxon>
        <taxon>Magnoliopsida</taxon>
        <taxon>Liliopsida</taxon>
        <taxon>Poales</taxon>
        <taxon>Poaceae</taxon>
        <taxon>PACMAD clade</taxon>
        <taxon>Panicoideae</taxon>
        <taxon>Andropogonodae</taxon>
        <taxon>Andropogoneae</taxon>
        <taxon>Sorghinae</taxon>
        <taxon>Sorghum</taxon>
    </lineage>
</organism>
<dbReference type="EMBL" id="CM000763">
    <property type="protein sequence ID" value="KXG29939.1"/>
    <property type="molecule type" value="Genomic_DNA"/>
</dbReference>
<evidence type="ECO:0000313" key="2">
    <source>
        <dbReference type="EMBL" id="KXG29939.1"/>
    </source>
</evidence>
<proteinExistence type="predicted"/>
<evidence type="ECO:0000313" key="3">
    <source>
        <dbReference type="Proteomes" id="UP000000768"/>
    </source>
</evidence>
<dbReference type="Gramene" id="KXG29939">
    <property type="protein sequence ID" value="KXG29939"/>
    <property type="gene ID" value="SORBI_3004G112500"/>
</dbReference>
<dbReference type="Proteomes" id="UP000000768">
    <property type="component" value="Chromosome 4"/>
</dbReference>
<name>A0A194YNY9_SORBI</name>
<reference evidence="3" key="2">
    <citation type="journal article" date="2018" name="Plant J.">
        <title>The Sorghum bicolor reference genome: improved assembly, gene annotations, a transcriptome atlas, and signatures of genome organization.</title>
        <authorList>
            <person name="McCormick R.F."/>
            <person name="Truong S.K."/>
            <person name="Sreedasyam A."/>
            <person name="Jenkins J."/>
            <person name="Shu S."/>
            <person name="Sims D."/>
            <person name="Kennedy M."/>
            <person name="Amirebrahimi M."/>
            <person name="Weers B.D."/>
            <person name="McKinley B."/>
            <person name="Mattison A."/>
            <person name="Morishige D.T."/>
            <person name="Grimwood J."/>
            <person name="Schmutz J."/>
            <person name="Mullet J.E."/>
        </authorList>
    </citation>
    <scope>NUCLEOTIDE SEQUENCE [LARGE SCALE GENOMIC DNA]</scope>
    <source>
        <strain evidence="3">cv. BTx623</strain>
    </source>
</reference>
<evidence type="ECO:0000256" key="1">
    <source>
        <dbReference type="SAM" id="MobiDB-lite"/>
    </source>
</evidence>